<sequence length="223" mass="23400">MTMQTGLRDLGEIEGKVLLFGGPYSNLQATQALIAEAQARGIAPANAICTGDLVAYGADPVATARAVMSWGAAVVAGNCERQLAEVAPDCGCGFDAGSACDLLSKGWYPYAAARVSDELRRSFAALPDMIRFDHAGRRYAVLHGGARDNSRFVWPDAPDAVFADERHAVEAVAGPVDAIIAGHCGIAFQRHAAGIDWINPGVIGLPPHDGRPMTRFGLLDADG</sequence>
<dbReference type="InterPro" id="IPR050126">
    <property type="entry name" value="Ap4A_hydrolase"/>
</dbReference>
<dbReference type="PANTHER" id="PTHR42850:SF2">
    <property type="entry name" value="BLL5683 PROTEIN"/>
    <property type="match status" value="1"/>
</dbReference>
<dbReference type="PANTHER" id="PTHR42850">
    <property type="entry name" value="METALLOPHOSPHOESTERASE"/>
    <property type="match status" value="1"/>
</dbReference>
<feature type="non-terminal residue" evidence="2">
    <location>
        <position position="223"/>
    </location>
</feature>
<dbReference type="CDD" id="cd00838">
    <property type="entry name" value="MPP_superfamily"/>
    <property type="match status" value="1"/>
</dbReference>
<dbReference type="InterPro" id="IPR024654">
    <property type="entry name" value="Calcineurin-like_PHP_lpxH"/>
</dbReference>
<organism evidence="2">
    <name type="scientific">marine sediment metagenome</name>
    <dbReference type="NCBI Taxonomy" id="412755"/>
    <lineage>
        <taxon>unclassified sequences</taxon>
        <taxon>metagenomes</taxon>
        <taxon>ecological metagenomes</taxon>
    </lineage>
</organism>
<dbReference type="GO" id="GO:0005737">
    <property type="term" value="C:cytoplasm"/>
    <property type="evidence" value="ECO:0007669"/>
    <property type="project" value="TreeGrafter"/>
</dbReference>
<reference evidence="2" key="1">
    <citation type="journal article" date="2015" name="Nature">
        <title>Complex archaea that bridge the gap between prokaryotes and eukaryotes.</title>
        <authorList>
            <person name="Spang A."/>
            <person name="Saw J.H."/>
            <person name="Jorgensen S.L."/>
            <person name="Zaremba-Niedzwiedzka K."/>
            <person name="Martijn J."/>
            <person name="Lind A.E."/>
            <person name="van Eijk R."/>
            <person name="Schleper C."/>
            <person name="Guy L."/>
            <person name="Ettema T.J."/>
        </authorList>
    </citation>
    <scope>NUCLEOTIDE SEQUENCE</scope>
</reference>
<dbReference type="Pfam" id="PF12850">
    <property type="entry name" value="Metallophos_2"/>
    <property type="match status" value="1"/>
</dbReference>
<dbReference type="GO" id="GO:0016791">
    <property type="term" value="F:phosphatase activity"/>
    <property type="evidence" value="ECO:0007669"/>
    <property type="project" value="TreeGrafter"/>
</dbReference>
<name>A0A0F8YAE1_9ZZZZ</name>
<dbReference type="AlphaFoldDB" id="A0A0F8YAE1"/>
<evidence type="ECO:0000313" key="2">
    <source>
        <dbReference type="EMBL" id="KKK51074.1"/>
    </source>
</evidence>
<dbReference type="EMBL" id="LAZR01067693">
    <property type="protein sequence ID" value="KKK51074.1"/>
    <property type="molecule type" value="Genomic_DNA"/>
</dbReference>
<dbReference type="Gene3D" id="3.60.21.10">
    <property type="match status" value="1"/>
</dbReference>
<feature type="domain" description="Calcineurin-like phosphoesterase" evidence="1">
    <location>
        <begin position="40"/>
        <end position="220"/>
    </location>
</feature>
<accession>A0A0F8YAE1</accession>
<proteinExistence type="predicted"/>
<comment type="caution">
    <text evidence="2">The sequence shown here is derived from an EMBL/GenBank/DDBJ whole genome shotgun (WGS) entry which is preliminary data.</text>
</comment>
<gene>
    <name evidence="2" type="ORF">LCGC14_3118600</name>
</gene>
<evidence type="ECO:0000259" key="1">
    <source>
        <dbReference type="Pfam" id="PF12850"/>
    </source>
</evidence>
<dbReference type="SUPFAM" id="SSF56300">
    <property type="entry name" value="Metallo-dependent phosphatases"/>
    <property type="match status" value="1"/>
</dbReference>
<dbReference type="InterPro" id="IPR029052">
    <property type="entry name" value="Metallo-depent_PP-like"/>
</dbReference>
<protein>
    <recommendedName>
        <fullName evidence="1">Calcineurin-like phosphoesterase domain-containing protein</fullName>
    </recommendedName>
</protein>